<dbReference type="Proteomes" id="UP000297280">
    <property type="component" value="Unassembled WGS sequence"/>
</dbReference>
<dbReference type="EMBL" id="PQXO01000698">
    <property type="protein sequence ID" value="TGO83119.1"/>
    <property type="molecule type" value="Genomic_DNA"/>
</dbReference>
<feature type="transmembrane region" description="Helical" evidence="6">
    <location>
        <begin position="142"/>
        <end position="161"/>
    </location>
</feature>
<dbReference type="AlphaFoldDB" id="A0A4Z1KP13"/>
<keyword evidence="8" id="KW-1185">Reference proteome</keyword>
<evidence type="ECO:0000256" key="1">
    <source>
        <dbReference type="ARBA" id="ARBA00004141"/>
    </source>
</evidence>
<evidence type="ECO:0000256" key="3">
    <source>
        <dbReference type="ARBA" id="ARBA00022692"/>
    </source>
</evidence>
<evidence type="ECO:0008006" key="9">
    <source>
        <dbReference type="Google" id="ProtNLM"/>
    </source>
</evidence>
<feature type="transmembrane region" description="Helical" evidence="6">
    <location>
        <begin position="181"/>
        <end position="199"/>
    </location>
</feature>
<reference evidence="7 8" key="1">
    <citation type="submission" date="2017-12" db="EMBL/GenBank/DDBJ databases">
        <title>Comparative genomics of Botrytis spp.</title>
        <authorList>
            <person name="Valero-Jimenez C.A."/>
            <person name="Tapia P."/>
            <person name="Veloso J."/>
            <person name="Silva-Moreno E."/>
            <person name="Staats M."/>
            <person name="Valdes J.H."/>
            <person name="Van Kan J.A.L."/>
        </authorList>
    </citation>
    <scope>NUCLEOTIDE SEQUENCE [LARGE SCALE GENOMIC DNA]</scope>
    <source>
        <strain evidence="7 8">MUCL3349</strain>
    </source>
</reference>
<feature type="transmembrane region" description="Helical" evidence="6">
    <location>
        <begin position="34"/>
        <end position="55"/>
    </location>
</feature>
<dbReference type="InterPro" id="IPR002995">
    <property type="entry name" value="Surf4"/>
</dbReference>
<comment type="caution">
    <text evidence="7">The sequence shown here is derived from an EMBL/GenBank/DDBJ whole genome shotgun (WGS) entry which is preliminary data.</text>
</comment>
<organism evidence="7 8">
    <name type="scientific">Botrytis porri</name>
    <dbReference type="NCBI Taxonomy" id="87229"/>
    <lineage>
        <taxon>Eukaryota</taxon>
        <taxon>Fungi</taxon>
        <taxon>Dikarya</taxon>
        <taxon>Ascomycota</taxon>
        <taxon>Pezizomycotina</taxon>
        <taxon>Leotiomycetes</taxon>
        <taxon>Helotiales</taxon>
        <taxon>Sclerotiniaceae</taxon>
        <taxon>Botrytis</taxon>
    </lineage>
</organism>
<evidence type="ECO:0000256" key="2">
    <source>
        <dbReference type="ARBA" id="ARBA00006945"/>
    </source>
</evidence>
<evidence type="ECO:0000313" key="8">
    <source>
        <dbReference type="Proteomes" id="UP000297280"/>
    </source>
</evidence>
<comment type="similarity">
    <text evidence="2">Belongs to the SURF4 family.</text>
</comment>
<dbReference type="Pfam" id="PF02077">
    <property type="entry name" value="SURF4"/>
    <property type="match status" value="2"/>
</dbReference>
<evidence type="ECO:0000256" key="4">
    <source>
        <dbReference type="ARBA" id="ARBA00022989"/>
    </source>
</evidence>
<evidence type="ECO:0000256" key="5">
    <source>
        <dbReference type="ARBA" id="ARBA00023136"/>
    </source>
</evidence>
<keyword evidence="4 6" id="KW-1133">Transmembrane helix</keyword>
<sequence>MLQPPRVTLFYDQDGSFHERPQRYHQTFLRYVPLLGRFLIVVTFLEDAFTIITAWKNQLIFLHLYRKCSYCRAKLNDGASTDLFKVDYGVANLILLTNVVLMLSCSSLVLARKHTEFAVGGLIFVVITQALCYGMISDFGYLLRNLSVLGGLLIMLCASWARKRPAMPGLPMIEQKDHKMYVQFAGRVLIVLTFLAFFSSLELNLLTVIISIIGFGVCVMVAVGYKAKISGIVLVSMLSVLNFLINDFWNLHQTHPRKAFAKYDFLQTLSIAGGLILLVDSGPGAYSIDEKAKGL</sequence>
<gene>
    <name evidence="7" type="ORF">BPOR_0699g00010</name>
</gene>
<name>A0A4Z1KP13_9HELO</name>
<protein>
    <recommendedName>
        <fullName evidence="9">Surfeit locus protein 4</fullName>
    </recommendedName>
</protein>
<accession>A0A4Z1KP13</accession>
<feature type="transmembrane region" description="Helical" evidence="6">
    <location>
        <begin position="232"/>
        <end position="249"/>
    </location>
</feature>
<proteinExistence type="inferred from homology"/>
<feature type="transmembrane region" description="Helical" evidence="6">
    <location>
        <begin position="90"/>
        <end position="110"/>
    </location>
</feature>
<evidence type="ECO:0000256" key="6">
    <source>
        <dbReference type="SAM" id="Phobius"/>
    </source>
</evidence>
<dbReference type="GO" id="GO:0016020">
    <property type="term" value="C:membrane"/>
    <property type="evidence" value="ECO:0007669"/>
    <property type="project" value="UniProtKB-SubCell"/>
</dbReference>
<feature type="transmembrane region" description="Helical" evidence="6">
    <location>
        <begin position="205"/>
        <end position="225"/>
    </location>
</feature>
<feature type="transmembrane region" description="Helical" evidence="6">
    <location>
        <begin position="269"/>
        <end position="288"/>
    </location>
</feature>
<feature type="transmembrane region" description="Helical" evidence="6">
    <location>
        <begin position="117"/>
        <end position="136"/>
    </location>
</feature>
<keyword evidence="3 6" id="KW-0812">Transmembrane</keyword>
<evidence type="ECO:0000313" key="7">
    <source>
        <dbReference type="EMBL" id="TGO83119.1"/>
    </source>
</evidence>
<keyword evidence="5 6" id="KW-0472">Membrane</keyword>
<dbReference type="STRING" id="87229.A0A4Z1KP13"/>
<comment type="subcellular location">
    <subcellularLocation>
        <location evidence="1">Membrane</location>
        <topology evidence="1">Multi-pass membrane protein</topology>
    </subcellularLocation>
</comment>